<feature type="region of interest" description="Disordered" evidence="1">
    <location>
        <begin position="1"/>
        <end position="60"/>
    </location>
</feature>
<feature type="compositionally biased region" description="Low complexity" evidence="1">
    <location>
        <begin position="37"/>
        <end position="53"/>
    </location>
</feature>
<dbReference type="EMBL" id="CP001737">
    <property type="protein sequence ID" value="ACV81475.1"/>
    <property type="molecule type" value="Genomic_DNA"/>
</dbReference>
<dbReference type="eggNOG" id="COG1396">
    <property type="taxonomic scope" value="Bacteria"/>
</dbReference>
<dbReference type="InterPro" id="IPR010982">
    <property type="entry name" value="Lambda_DNA-bd_dom_sf"/>
</dbReference>
<dbReference type="RefSeq" id="WP_015750281.1">
    <property type="nucleotide sequence ID" value="NC_013235.1"/>
</dbReference>
<dbReference type="InParanoid" id="C8XC81"/>
<keyword evidence="4" id="KW-1185">Reference proteome</keyword>
<dbReference type="CDD" id="cd00093">
    <property type="entry name" value="HTH_XRE"/>
    <property type="match status" value="1"/>
</dbReference>
<organism evidence="3 4">
    <name type="scientific">Nakamurella multipartita (strain ATCC 700099 / DSM 44233 / CIP 104796 / JCM 9543 / NBRC 105858 / Y-104)</name>
    <name type="common">Microsphaera multipartita</name>
    <dbReference type="NCBI Taxonomy" id="479431"/>
    <lineage>
        <taxon>Bacteria</taxon>
        <taxon>Bacillati</taxon>
        <taxon>Actinomycetota</taxon>
        <taxon>Actinomycetes</taxon>
        <taxon>Nakamurellales</taxon>
        <taxon>Nakamurellaceae</taxon>
        <taxon>Nakamurella</taxon>
    </lineage>
</organism>
<evidence type="ECO:0000313" key="4">
    <source>
        <dbReference type="Proteomes" id="UP000002218"/>
    </source>
</evidence>
<dbReference type="KEGG" id="nml:Namu_5209"/>
<reference evidence="4" key="1">
    <citation type="submission" date="2009-09" db="EMBL/GenBank/DDBJ databases">
        <title>The complete genome of Nakamurella multipartita DSM 44233.</title>
        <authorList>
            <consortium name="US DOE Joint Genome Institute (JGI-PGF)"/>
            <person name="Lucas S."/>
            <person name="Copeland A."/>
            <person name="Lapidus A."/>
            <person name="Glavina del Rio T."/>
            <person name="Dalin E."/>
            <person name="Tice H."/>
            <person name="Bruce D."/>
            <person name="Goodwin L."/>
            <person name="Pitluck S."/>
            <person name="Kyrpides N."/>
            <person name="Mavromatis K."/>
            <person name="Ivanova N."/>
            <person name="Ovchinnikova G."/>
            <person name="Sims D."/>
            <person name="Meincke L."/>
            <person name="Brettin T."/>
            <person name="Detter J.C."/>
            <person name="Han C."/>
            <person name="Larimer F."/>
            <person name="Land M."/>
            <person name="Hauser L."/>
            <person name="Markowitz V."/>
            <person name="Cheng J.-F."/>
            <person name="Hugenholtz P."/>
            <person name="Woyke T."/>
            <person name="Wu D."/>
            <person name="Klenk H.-P."/>
            <person name="Eisen J.A."/>
        </authorList>
    </citation>
    <scope>NUCLEOTIDE SEQUENCE [LARGE SCALE GENOMIC DNA]</scope>
    <source>
        <strain evidence="4">ATCC 700099 / DSM 44233 / CIP 104796 / JCM 9543 / NBRC 105858 / Y-104</strain>
    </source>
</reference>
<sequence length="148" mass="15040">MGEVVSLAGERERRRIAGNKPTARPLTAGAPGGMTGVGMTSAGMTAGAGTRTPGPAPARREPLWREVSGAVLREERRRQGRTLADVAGRAGMSVQHLSEVERGRKEASSEMLAAAAGSLGLSLAEFTRRCAGALAPAGSPAGPVLLAA</sequence>
<feature type="domain" description="HTH cro/C1-type" evidence="2">
    <location>
        <begin position="72"/>
        <end position="126"/>
    </location>
</feature>
<name>C8XC81_NAKMY</name>
<accession>C8XC81</accession>
<evidence type="ECO:0000313" key="3">
    <source>
        <dbReference type="EMBL" id="ACV81475.1"/>
    </source>
</evidence>
<proteinExistence type="predicted"/>
<evidence type="ECO:0000256" key="1">
    <source>
        <dbReference type="SAM" id="MobiDB-lite"/>
    </source>
</evidence>
<gene>
    <name evidence="3" type="ordered locus">Namu_5209</name>
</gene>
<dbReference type="Pfam" id="PF01381">
    <property type="entry name" value="HTH_3"/>
    <property type="match status" value="1"/>
</dbReference>
<dbReference type="STRING" id="479431.Namu_5209"/>
<dbReference type="Gene3D" id="1.10.260.40">
    <property type="entry name" value="lambda repressor-like DNA-binding domains"/>
    <property type="match status" value="1"/>
</dbReference>
<dbReference type="SUPFAM" id="SSF47413">
    <property type="entry name" value="lambda repressor-like DNA-binding domains"/>
    <property type="match status" value="1"/>
</dbReference>
<dbReference type="HOGENOM" id="CLU_066192_8_1_11"/>
<dbReference type="AlphaFoldDB" id="C8XC81"/>
<reference evidence="3 4" key="2">
    <citation type="journal article" date="2010" name="Stand. Genomic Sci.">
        <title>Complete genome sequence of Nakamurella multipartita type strain (Y-104).</title>
        <authorList>
            <person name="Tice H."/>
            <person name="Mayilraj S."/>
            <person name="Sims D."/>
            <person name="Lapidus A."/>
            <person name="Nolan M."/>
            <person name="Lucas S."/>
            <person name="Glavina Del Rio T."/>
            <person name="Copeland A."/>
            <person name="Cheng J.F."/>
            <person name="Meincke L."/>
            <person name="Bruce D."/>
            <person name="Goodwin L."/>
            <person name="Pitluck S."/>
            <person name="Ivanova N."/>
            <person name="Mavromatis K."/>
            <person name="Ovchinnikova G."/>
            <person name="Pati A."/>
            <person name="Chen A."/>
            <person name="Palaniappan K."/>
            <person name="Land M."/>
            <person name="Hauser L."/>
            <person name="Chang Y.J."/>
            <person name="Jeffries C.D."/>
            <person name="Detter J.C."/>
            <person name="Brettin T."/>
            <person name="Rohde M."/>
            <person name="Goker M."/>
            <person name="Bristow J."/>
            <person name="Eisen J.A."/>
            <person name="Markowitz V."/>
            <person name="Hugenholtz P."/>
            <person name="Kyrpides N.C."/>
            <person name="Klenk H.P."/>
            <person name="Chen F."/>
        </authorList>
    </citation>
    <scope>NUCLEOTIDE SEQUENCE [LARGE SCALE GENOMIC DNA]</scope>
    <source>
        <strain evidence="4">ATCC 700099 / DSM 44233 / CIP 104796 / JCM 9543 / NBRC 105858 / Y-104</strain>
    </source>
</reference>
<dbReference type="InterPro" id="IPR001387">
    <property type="entry name" value="Cro/C1-type_HTH"/>
</dbReference>
<dbReference type="SMART" id="SM00530">
    <property type="entry name" value="HTH_XRE"/>
    <property type="match status" value="1"/>
</dbReference>
<dbReference type="GO" id="GO:0003677">
    <property type="term" value="F:DNA binding"/>
    <property type="evidence" value="ECO:0007669"/>
    <property type="project" value="InterPro"/>
</dbReference>
<dbReference type="Proteomes" id="UP000002218">
    <property type="component" value="Chromosome"/>
</dbReference>
<protein>
    <submittedName>
        <fullName evidence="3">Transcriptional regulator, XRE family</fullName>
    </submittedName>
</protein>
<dbReference type="PROSITE" id="PS50943">
    <property type="entry name" value="HTH_CROC1"/>
    <property type="match status" value="1"/>
</dbReference>
<evidence type="ECO:0000259" key="2">
    <source>
        <dbReference type="PROSITE" id="PS50943"/>
    </source>
</evidence>